<dbReference type="Gene3D" id="1.10.10.10">
    <property type="entry name" value="Winged helix-like DNA-binding domain superfamily/Winged helix DNA-binding domain"/>
    <property type="match status" value="1"/>
</dbReference>
<dbReference type="RefSeq" id="WP_205116659.1">
    <property type="nucleotide sequence ID" value="NZ_JAFBCM010000001.1"/>
</dbReference>
<sequence>MDFPEDTWAPPTELVAALERVVRLVRRLSPSTGMSLTAVGTLSTLDRVGPHRLTELALTEAVSQPAMTQLIARLADAGLVERVADPGDRRVVVVRITQAGKDELAYRRSIRTERLTELLEDLDPRHQQALHAAAPAIVALSELAGVPS</sequence>
<feature type="domain" description="HTH marR-type" evidence="1">
    <location>
        <begin position="11"/>
        <end position="139"/>
    </location>
</feature>
<dbReference type="EMBL" id="JBHRZH010000041">
    <property type="protein sequence ID" value="MFC3765532.1"/>
    <property type="molecule type" value="Genomic_DNA"/>
</dbReference>
<reference evidence="3" key="1">
    <citation type="journal article" date="2019" name="Int. J. Syst. Evol. Microbiol.">
        <title>The Global Catalogue of Microorganisms (GCM) 10K type strain sequencing project: providing services to taxonomists for standard genome sequencing and annotation.</title>
        <authorList>
            <consortium name="The Broad Institute Genomics Platform"/>
            <consortium name="The Broad Institute Genome Sequencing Center for Infectious Disease"/>
            <person name="Wu L."/>
            <person name="Ma J."/>
        </authorList>
    </citation>
    <scope>NUCLEOTIDE SEQUENCE [LARGE SCALE GENOMIC DNA]</scope>
    <source>
        <strain evidence="3">CGMCC 4.7241</strain>
    </source>
</reference>
<dbReference type="PANTHER" id="PTHR39515:SF2">
    <property type="entry name" value="HTH-TYPE TRANSCRIPTIONAL REGULATOR RV0880"/>
    <property type="match status" value="1"/>
</dbReference>
<dbReference type="Proteomes" id="UP001595699">
    <property type="component" value="Unassembled WGS sequence"/>
</dbReference>
<evidence type="ECO:0000259" key="1">
    <source>
        <dbReference type="PROSITE" id="PS50995"/>
    </source>
</evidence>
<dbReference type="Pfam" id="PF01047">
    <property type="entry name" value="MarR"/>
    <property type="match status" value="1"/>
</dbReference>
<name>A0ABV7YKN6_9ACTN</name>
<dbReference type="SUPFAM" id="SSF46785">
    <property type="entry name" value="Winged helix' DNA-binding domain"/>
    <property type="match status" value="1"/>
</dbReference>
<accession>A0ABV7YKN6</accession>
<dbReference type="InterPro" id="IPR000835">
    <property type="entry name" value="HTH_MarR-typ"/>
</dbReference>
<dbReference type="SMART" id="SM00347">
    <property type="entry name" value="HTH_MARR"/>
    <property type="match status" value="1"/>
</dbReference>
<dbReference type="InterPro" id="IPR036390">
    <property type="entry name" value="WH_DNA-bd_sf"/>
</dbReference>
<dbReference type="InterPro" id="IPR036388">
    <property type="entry name" value="WH-like_DNA-bd_sf"/>
</dbReference>
<protein>
    <submittedName>
        <fullName evidence="2">MarR family winged helix-turn-helix transcriptional regulator</fullName>
    </submittedName>
</protein>
<organism evidence="2 3">
    <name type="scientific">Tenggerimyces flavus</name>
    <dbReference type="NCBI Taxonomy" id="1708749"/>
    <lineage>
        <taxon>Bacteria</taxon>
        <taxon>Bacillati</taxon>
        <taxon>Actinomycetota</taxon>
        <taxon>Actinomycetes</taxon>
        <taxon>Propionibacteriales</taxon>
        <taxon>Nocardioidaceae</taxon>
        <taxon>Tenggerimyces</taxon>
    </lineage>
</organism>
<comment type="caution">
    <text evidence="2">The sequence shown here is derived from an EMBL/GenBank/DDBJ whole genome shotgun (WGS) entry which is preliminary data.</text>
</comment>
<proteinExistence type="predicted"/>
<dbReference type="PANTHER" id="PTHR39515">
    <property type="entry name" value="CONSERVED PROTEIN"/>
    <property type="match status" value="1"/>
</dbReference>
<gene>
    <name evidence="2" type="ORF">ACFOUW_32190</name>
</gene>
<dbReference type="InterPro" id="IPR052526">
    <property type="entry name" value="HTH-type_Bedaq_tolerance"/>
</dbReference>
<evidence type="ECO:0000313" key="3">
    <source>
        <dbReference type="Proteomes" id="UP001595699"/>
    </source>
</evidence>
<evidence type="ECO:0000313" key="2">
    <source>
        <dbReference type="EMBL" id="MFC3765532.1"/>
    </source>
</evidence>
<keyword evidence="3" id="KW-1185">Reference proteome</keyword>
<dbReference type="PROSITE" id="PS50995">
    <property type="entry name" value="HTH_MARR_2"/>
    <property type="match status" value="1"/>
</dbReference>